<dbReference type="GO" id="GO:0008289">
    <property type="term" value="F:lipid binding"/>
    <property type="evidence" value="ECO:0007669"/>
    <property type="project" value="UniProtKB-KW"/>
</dbReference>
<dbReference type="Proteomes" id="UP000053097">
    <property type="component" value="Unassembled WGS sequence"/>
</dbReference>
<sequence>IMVQIVGKYQYASAENFEEYIKSFGRAEVTEMFLRSTPLVEIQQNGDQWSITVTNQGKSANTATFKLGETYDELLPSQGVTLKSVTTKEGDNFRTETTMGTDKSIRIYEFTDTGMIVHLSSTKSDIKAKRIYKRV</sequence>
<dbReference type="InterPro" id="IPR012674">
    <property type="entry name" value="Calycin"/>
</dbReference>
<keyword evidence="2" id="KW-0446">Lipid-binding</keyword>
<comment type="similarity">
    <text evidence="1">Belongs to the calycin superfamily. Fatty-acid binding protein (FABP) family.</text>
</comment>
<keyword evidence="5" id="KW-1185">Reference proteome</keyword>
<evidence type="ECO:0000259" key="3">
    <source>
        <dbReference type="Pfam" id="PF00061"/>
    </source>
</evidence>
<gene>
    <name evidence="4" type="ORF">X777_06234</name>
</gene>
<dbReference type="InterPro" id="IPR000463">
    <property type="entry name" value="Fatty_acid-bd"/>
</dbReference>
<dbReference type="AlphaFoldDB" id="A0A026WAT1"/>
<dbReference type="OMA" id="VQIVGKY"/>
<dbReference type="Pfam" id="PF00061">
    <property type="entry name" value="Lipocalin"/>
    <property type="match status" value="1"/>
</dbReference>
<evidence type="ECO:0000256" key="1">
    <source>
        <dbReference type="ARBA" id="ARBA00008390"/>
    </source>
</evidence>
<dbReference type="PRINTS" id="PR00178">
    <property type="entry name" value="FATTYACIDBP"/>
</dbReference>
<dbReference type="InterPro" id="IPR031259">
    <property type="entry name" value="ILBP"/>
</dbReference>
<reference evidence="4 5" key="1">
    <citation type="journal article" date="2014" name="Curr. Biol.">
        <title>The genome of the clonal raider ant Cerapachys biroi.</title>
        <authorList>
            <person name="Oxley P.R."/>
            <person name="Ji L."/>
            <person name="Fetter-Pruneda I."/>
            <person name="McKenzie S.K."/>
            <person name="Li C."/>
            <person name="Hu H."/>
            <person name="Zhang G."/>
            <person name="Kronauer D.J."/>
        </authorList>
    </citation>
    <scope>NUCLEOTIDE SEQUENCE [LARGE SCALE GENOMIC DNA]</scope>
</reference>
<organism evidence="4 5">
    <name type="scientific">Ooceraea biroi</name>
    <name type="common">Clonal raider ant</name>
    <name type="synonym">Cerapachys biroi</name>
    <dbReference type="NCBI Taxonomy" id="2015173"/>
    <lineage>
        <taxon>Eukaryota</taxon>
        <taxon>Metazoa</taxon>
        <taxon>Ecdysozoa</taxon>
        <taxon>Arthropoda</taxon>
        <taxon>Hexapoda</taxon>
        <taxon>Insecta</taxon>
        <taxon>Pterygota</taxon>
        <taxon>Neoptera</taxon>
        <taxon>Endopterygota</taxon>
        <taxon>Hymenoptera</taxon>
        <taxon>Apocrita</taxon>
        <taxon>Aculeata</taxon>
        <taxon>Formicoidea</taxon>
        <taxon>Formicidae</taxon>
        <taxon>Dorylinae</taxon>
        <taxon>Ooceraea</taxon>
    </lineage>
</organism>
<dbReference type="STRING" id="2015173.A0A026WAT1"/>
<protein>
    <submittedName>
        <fullName evidence="4">Fatty acid-binding protein-like protein</fullName>
    </submittedName>
</protein>
<dbReference type="Gene3D" id="2.40.128.20">
    <property type="match status" value="1"/>
</dbReference>
<feature type="domain" description="Lipocalin/cytosolic fatty-acid binding" evidence="3">
    <location>
        <begin position="6"/>
        <end position="97"/>
    </location>
</feature>
<dbReference type="EMBL" id="KK107293">
    <property type="protein sequence ID" value="EZA53155.1"/>
    <property type="molecule type" value="Genomic_DNA"/>
</dbReference>
<accession>A0A026WAT1</accession>
<dbReference type="InterPro" id="IPR000566">
    <property type="entry name" value="Lipocln_cytosolic_FA-bd_dom"/>
</dbReference>
<dbReference type="SUPFAM" id="SSF50814">
    <property type="entry name" value="Lipocalins"/>
    <property type="match status" value="1"/>
</dbReference>
<evidence type="ECO:0000313" key="4">
    <source>
        <dbReference type="EMBL" id="EZA53155.1"/>
    </source>
</evidence>
<name>A0A026WAT1_OOCBI</name>
<feature type="non-terminal residue" evidence="4">
    <location>
        <position position="1"/>
    </location>
</feature>
<dbReference type="PANTHER" id="PTHR11955">
    <property type="entry name" value="FATTY ACID BINDING PROTEIN"/>
    <property type="match status" value="1"/>
</dbReference>
<evidence type="ECO:0000256" key="2">
    <source>
        <dbReference type="ARBA" id="ARBA00023121"/>
    </source>
</evidence>
<dbReference type="OrthoDB" id="412780at2759"/>
<evidence type="ECO:0000313" key="5">
    <source>
        <dbReference type="Proteomes" id="UP000053097"/>
    </source>
</evidence>
<proteinExistence type="inferred from homology"/>